<keyword evidence="13" id="KW-1185">Reference proteome</keyword>
<dbReference type="GO" id="GO:0036220">
    <property type="term" value="F:ITP diphosphatase activity"/>
    <property type="evidence" value="ECO:0007669"/>
    <property type="project" value="UniProtKB-UniRule"/>
</dbReference>
<dbReference type="GO" id="GO:0009146">
    <property type="term" value="P:purine nucleoside triphosphate catabolic process"/>
    <property type="evidence" value="ECO:0007669"/>
    <property type="project" value="UniProtKB-UniRule"/>
</dbReference>
<dbReference type="EC" id="3.6.1.66" evidence="10"/>
<evidence type="ECO:0000256" key="3">
    <source>
        <dbReference type="ARBA" id="ARBA00022723"/>
    </source>
</evidence>
<evidence type="ECO:0000256" key="9">
    <source>
        <dbReference type="ARBA" id="ARBA00052017"/>
    </source>
</evidence>
<sequence length="205" mass="22159">MLDYKNINKVVLATGNKGKVKELARMLSDLGIEVLPQSEFAVTEVAETGSTFVENAIIKARHAAKQTGLPAIADDSGLAVDALGGAPGVYSARYSGDDATDQSNIIKLLDAMADIPKEDRQAKFLCVLVFMRHADDPTPIICQGEWLGEITTEQQGENGFGYDPVFWVETQNCSSAQLSPEQKNVLSHRGKALKLLLAQLQNQLG</sequence>
<feature type="binding site" evidence="10">
    <location>
        <begin position="188"/>
        <end position="189"/>
    </location>
    <ligand>
        <name>substrate</name>
    </ligand>
</feature>
<organism evidence="12 13">
    <name type="scientific">Paraglaciecola arctica BSs20135</name>
    <dbReference type="NCBI Taxonomy" id="493475"/>
    <lineage>
        <taxon>Bacteria</taxon>
        <taxon>Pseudomonadati</taxon>
        <taxon>Pseudomonadota</taxon>
        <taxon>Gammaproteobacteria</taxon>
        <taxon>Alteromonadales</taxon>
        <taxon>Alteromonadaceae</taxon>
        <taxon>Paraglaciecola</taxon>
    </lineage>
</organism>
<keyword evidence="5 10" id="KW-0378">Hydrolase</keyword>
<comment type="cofactor">
    <cofactor evidence="10">
        <name>Mg(2+)</name>
        <dbReference type="ChEBI" id="CHEBI:18420"/>
    </cofactor>
    <text evidence="10">Binds 1 Mg(2+) ion per subunit.</text>
</comment>
<evidence type="ECO:0000256" key="8">
    <source>
        <dbReference type="ARBA" id="ARBA00051875"/>
    </source>
</evidence>
<name>K6XC21_9ALTE</name>
<feature type="binding site" evidence="10">
    <location>
        <position position="183"/>
    </location>
    <ligand>
        <name>substrate</name>
    </ligand>
</feature>
<dbReference type="InterPro" id="IPR029001">
    <property type="entry name" value="ITPase-like_fam"/>
</dbReference>
<dbReference type="NCBIfam" id="TIGR00042">
    <property type="entry name" value="RdgB/HAM1 family non-canonical purine NTP pyrophosphatase"/>
    <property type="match status" value="1"/>
</dbReference>
<dbReference type="STRING" id="493475.GARC_1204"/>
<reference evidence="12 13" key="1">
    <citation type="journal article" date="2017" name="Antonie Van Leeuwenhoek">
        <title>Rhizobium rhizosphaerae sp. nov., a novel species isolated from rice rhizosphere.</title>
        <authorList>
            <person name="Zhao J.J."/>
            <person name="Zhang J."/>
            <person name="Zhang R.J."/>
            <person name="Zhang C.W."/>
            <person name="Yin H.Q."/>
            <person name="Zhang X.X."/>
        </authorList>
    </citation>
    <scope>NUCLEOTIDE SEQUENCE [LARGE SCALE GENOMIC DNA]</scope>
    <source>
        <strain evidence="12 13">BSs20135</strain>
    </source>
</reference>
<dbReference type="Pfam" id="PF01725">
    <property type="entry name" value="Ham1p_like"/>
    <property type="match status" value="1"/>
</dbReference>
<dbReference type="FunFam" id="3.90.950.10:FF:000001">
    <property type="entry name" value="dITP/XTP pyrophosphatase"/>
    <property type="match status" value="1"/>
</dbReference>
<dbReference type="InterPro" id="IPR002637">
    <property type="entry name" value="RdgB/HAM1"/>
</dbReference>
<keyword evidence="3 10" id="KW-0479">Metal-binding</keyword>
<evidence type="ECO:0000256" key="11">
    <source>
        <dbReference type="RuleBase" id="RU003781"/>
    </source>
</evidence>
<comment type="subunit">
    <text evidence="2 10">Homodimer.</text>
</comment>
<dbReference type="GO" id="GO:0017111">
    <property type="term" value="F:ribonucleoside triphosphate phosphatase activity"/>
    <property type="evidence" value="ECO:0007669"/>
    <property type="project" value="InterPro"/>
</dbReference>
<dbReference type="PANTHER" id="PTHR11067:SF9">
    <property type="entry name" value="INOSINE TRIPHOSPHATE PYROPHOSPHATASE"/>
    <property type="match status" value="1"/>
</dbReference>
<evidence type="ECO:0000256" key="7">
    <source>
        <dbReference type="ARBA" id="ARBA00023080"/>
    </source>
</evidence>
<evidence type="ECO:0000256" key="2">
    <source>
        <dbReference type="ARBA" id="ARBA00011738"/>
    </source>
</evidence>
<dbReference type="Proteomes" id="UP000006327">
    <property type="component" value="Unassembled WGS sequence"/>
</dbReference>
<dbReference type="SUPFAM" id="SSF52972">
    <property type="entry name" value="ITPase-like"/>
    <property type="match status" value="1"/>
</dbReference>
<dbReference type="HAMAP" id="MF_01405">
    <property type="entry name" value="Non_canon_purine_NTPase"/>
    <property type="match status" value="1"/>
</dbReference>
<protein>
    <recommendedName>
        <fullName evidence="10">dITP/XTP pyrophosphatase</fullName>
        <ecNumber evidence="10">3.6.1.66</ecNumber>
    </recommendedName>
    <alternativeName>
        <fullName evidence="10">Non-canonical purine NTP pyrophosphatase</fullName>
    </alternativeName>
    <alternativeName>
        <fullName evidence="10">Non-standard purine NTP pyrophosphatase</fullName>
    </alternativeName>
    <alternativeName>
        <fullName evidence="10">Nucleoside-triphosphate diphosphatase</fullName>
    </alternativeName>
    <alternativeName>
        <fullName evidence="10">Nucleoside-triphosphate pyrophosphatase</fullName>
        <shortName evidence="10">NTPase</shortName>
    </alternativeName>
</protein>
<dbReference type="GO" id="GO:0046872">
    <property type="term" value="F:metal ion binding"/>
    <property type="evidence" value="ECO:0007669"/>
    <property type="project" value="UniProtKB-KW"/>
</dbReference>
<dbReference type="CDD" id="cd00515">
    <property type="entry name" value="HAM1"/>
    <property type="match status" value="1"/>
</dbReference>
<feature type="binding site" evidence="10">
    <location>
        <begin position="160"/>
        <end position="163"/>
    </location>
    <ligand>
        <name>substrate</name>
    </ligand>
</feature>
<dbReference type="OrthoDB" id="9807456at2"/>
<feature type="binding site" evidence="10">
    <location>
        <begin position="14"/>
        <end position="19"/>
    </location>
    <ligand>
        <name>substrate</name>
    </ligand>
</feature>
<evidence type="ECO:0000313" key="13">
    <source>
        <dbReference type="Proteomes" id="UP000006327"/>
    </source>
</evidence>
<evidence type="ECO:0000313" key="12">
    <source>
        <dbReference type="EMBL" id="GAC18184.1"/>
    </source>
</evidence>
<evidence type="ECO:0000256" key="10">
    <source>
        <dbReference type="HAMAP-Rule" id="MF_01405"/>
    </source>
</evidence>
<dbReference type="NCBIfam" id="NF011397">
    <property type="entry name" value="PRK14822.1"/>
    <property type="match status" value="1"/>
</dbReference>
<dbReference type="eggNOG" id="COG0127">
    <property type="taxonomic scope" value="Bacteria"/>
</dbReference>
<evidence type="ECO:0000256" key="6">
    <source>
        <dbReference type="ARBA" id="ARBA00022842"/>
    </source>
</evidence>
<accession>K6XC21</accession>
<dbReference type="GO" id="GO:0005829">
    <property type="term" value="C:cytosol"/>
    <property type="evidence" value="ECO:0007669"/>
    <property type="project" value="TreeGrafter"/>
</dbReference>
<dbReference type="Gene3D" id="3.90.950.10">
    <property type="match status" value="1"/>
</dbReference>
<feature type="active site" description="Proton acceptor" evidence="10">
    <location>
        <position position="75"/>
    </location>
</feature>
<dbReference type="InterPro" id="IPR020922">
    <property type="entry name" value="dITP/XTP_pyrophosphatase"/>
</dbReference>
<evidence type="ECO:0000256" key="1">
    <source>
        <dbReference type="ARBA" id="ARBA00008023"/>
    </source>
</evidence>
<evidence type="ECO:0000256" key="5">
    <source>
        <dbReference type="ARBA" id="ARBA00022801"/>
    </source>
</evidence>
<feature type="binding site" evidence="10">
    <location>
        <position position="76"/>
    </location>
    <ligand>
        <name>substrate</name>
    </ligand>
</feature>
<comment type="similarity">
    <text evidence="1 10 11">Belongs to the HAM1 NTPase family.</text>
</comment>
<gene>
    <name evidence="12" type="primary">mazG</name>
    <name evidence="12" type="ORF">GARC_1204</name>
</gene>
<dbReference type="AlphaFoldDB" id="K6XC21"/>
<proteinExistence type="inferred from homology"/>
<dbReference type="RefSeq" id="WP_007617741.1">
    <property type="nucleotide sequence ID" value="NZ_BAEO01000014.1"/>
</dbReference>
<evidence type="ECO:0000256" key="4">
    <source>
        <dbReference type="ARBA" id="ARBA00022741"/>
    </source>
</evidence>
<dbReference type="GO" id="GO:0036222">
    <property type="term" value="F:XTP diphosphatase activity"/>
    <property type="evidence" value="ECO:0007669"/>
    <property type="project" value="UniProtKB-UniRule"/>
</dbReference>
<keyword evidence="6 10" id="KW-0460">Magnesium</keyword>
<dbReference type="GO" id="GO:0009117">
    <property type="term" value="P:nucleotide metabolic process"/>
    <property type="evidence" value="ECO:0007669"/>
    <property type="project" value="UniProtKB-KW"/>
</dbReference>
<comment type="function">
    <text evidence="10">Pyrophosphatase that catalyzes the hydrolysis of nucleoside triphosphates to their monophosphate derivatives, with a high preference for the non-canonical purine nucleotides XTP (xanthosine triphosphate), dITP (deoxyinosine triphosphate) and ITP. Seems to function as a house-cleaning enzyme that removes non-canonical purine nucleotides from the nucleotide pool, thus preventing their incorporation into DNA/RNA and avoiding chromosomal lesions.</text>
</comment>
<feature type="binding site" evidence="10">
    <location>
        <position position="75"/>
    </location>
    <ligand>
        <name>Mg(2+)</name>
        <dbReference type="ChEBI" id="CHEBI:18420"/>
    </ligand>
</feature>
<dbReference type="PANTHER" id="PTHR11067">
    <property type="entry name" value="INOSINE TRIPHOSPHATE PYROPHOSPHATASE/HAM1 PROTEIN"/>
    <property type="match status" value="1"/>
</dbReference>
<keyword evidence="4 10" id="KW-0547">Nucleotide-binding</keyword>
<dbReference type="EMBL" id="BAEO01000014">
    <property type="protein sequence ID" value="GAC18184.1"/>
    <property type="molecule type" value="Genomic_DNA"/>
</dbReference>
<comment type="caution">
    <text evidence="10">Lacks conserved residue(s) required for the propagation of feature annotation.</text>
</comment>
<comment type="catalytic activity">
    <reaction evidence="9 10">
        <text>XTP + H2O = XMP + diphosphate + H(+)</text>
        <dbReference type="Rhea" id="RHEA:28610"/>
        <dbReference type="ChEBI" id="CHEBI:15377"/>
        <dbReference type="ChEBI" id="CHEBI:15378"/>
        <dbReference type="ChEBI" id="CHEBI:33019"/>
        <dbReference type="ChEBI" id="CHEBI:57464"/>
        <dbReference type="ChEBI" id="CHEBI:61314"/>
        <dbReference type="EC" id="3.6.1.66"/>
    </reaction>
</comment>
<dbReference type="GO" id="GO:0000166">
    <property type="term" value="F:nucleotide binding"/>
    <property type="evidence" value="ECO:0007669"/>
    <property type="project" value="UniProtKB-KW"/>
</dbReference>
<comment type="catalytic activity">
    <reaction evidence="10">
        <text>ITP + H2O = IMP + diphosphate + H(+)</text>
        <dbReference type="Rhea" id="RHEA:29399"/>
        <dbReference type="ChEBI" id="CHEBI:15377"/>
        <dbReference type="ChEBI" id="CHEBI:15378"/>
        <dbReference type="ChEBI" id="CHEBI:33019"/>
        <dbReference type="ChEBI" id="CHEBI:58053"/>
        <dbReference type="ChEBI" id="CHEBI:61402"/>
        <dbReference type="EC" id="3.6.1.66"/>
    </reaction>
</comment>
<comment type="caution">
    <text evidence="12">The sequence shown here is derived from an EMBL/GenBank/DDBJ whole genome shotgun (WGS) entry which is preliminary data.</text>
</comment>
<keyword evidence="7 10" id="KW-0546">Nucleotide metabolism</keyword>
<dbReference type="GO" id="GO:0035870">
    <property type="term" value="F:dITP diphosphatase activity"/>
    <property type="evidence" value="ECO:0007669"/>
    <property type="project" value="UniProtKB-UniRule"/>
</dbReference>
<comment type="catalytic activity">
    <reaction evidence="8 10">
        <text>dITP + H2O = dIMP + diphosphate + H(+)</text>
        <dbReference type="Rhea" id="RHEA:28342"/>
        <dbReference type="ChEBI" id="CHEBI:15377"/>
        <dbReference type="ChEBI" id="CHEBI:15378"/>
        <dbReference type="ChEBI" id="CHEBI:33019"/>
        <dbReference type="ChEBI" id="CHEBI:61194"/>
        <dbReference type="ChEBI" id="CHEBI:61382"/>
        <dbReference type="EC" id="3.6.1.66"/>
    </reaction>
</comment>